<dbReference type="InterPro" id="IPR001451">
    <property type="entry name" value="Hexapep"/>
</dbReference>
<dbReference type="EMBL" id="MGHF01000030">
    <property type="protein sequence ID" value="OGM61977.1"/>
    <property type="molecule type" value="Genomic_DNA"/>
</dbReference>
<reference evidence="3 4" key="1">
    <citation type="journal article" date="2016" name="Nat. Commun.">
        <title>Thousands of microbial genomes shed light on interconnected biogeochemical processes in an aquifer system.</title>
        <authorList>
            <person name="Anantharaman K."/>
            <person name="Brown C.T."/>
            <person name="Hug L.A."/>
            <person name="Sharon I."/>
            <person name="Castelle C.J."/>
            <person name="Probst A.J."/>
            <person name="Thomas B.C."/>
            <person name="Singh A."/>
            <person name="Wilkins M.J."/>
            <person name="Karaoz U."/>
            <person name="Brodie E.L."/>
            <person name="Williams K.H."/>
            <person name="Hubbard S.S."/>
            <person name="Banfield J.F."/>
        </authorList>
    </citation>
    <scope>NUCLEOTIDE SEQUENCE [LARGE SCALE GENOMIC DNA]</scope>
</reference>
<evidence type="ECO:0000256" key="1">
    <source>
        <dbReference type="ARBA" id="ARBA00022679"/>
    </source>
</evidence>
<protein>
    <recommendedName>
        <fullName evidence="5">Acetyltransferase</fullName>
    </recommendedName>
</protein>
<name>A0A1F8BD40_9BACT</name>
<dbReference type="STRING" id="1802519.A2961_02690"/>
<accession>A0A1F8BD40</accession>
<dbReference type="Pfam" id="PF00132">
    <property type="entry name" value="Hexapep"/>
    <property type="match status" value="1"/>
</dbReference>
<evidence type="ECO:0008006" key="5">
    <source>
        <dbReference type="Google" id="ProtNLM"/>
    </source>
</evidence>
<dbReference type="InterPro" id="IPR018357">
    <property type="entry name" value="Hexapep_transf_CS"/>
</dbReference>
<dbReference type="Proteomes" id="UP000177082">
    <property type="component" value="Unassembled WGS sequence"/>
</dbReference>
<evidence type="ECO:0000313" key="4">
    <source>
        <dbReference type="Proteomes" id="UP000177082"/>
    </source>
</evidence>
<sequence length="170" mass="18757">MKLYGVHFVSLYFPFWSIRRFVFKIAGVKIDRNSIIHMGCKFFDPNGVNIGRDTIVGERAFLDGRAPIIMGDHVDIASEVMIYNSEHDINSPSFKAINGMVKISDYVFIGPRAIILPGVKIGTGAVVAAGAVVTKNVRDFSIVAGVPAKEIGERKLKNPKYSLGRARLFQ</sequence>
<dbReference type="GO" id="GO:0016740">
    <property type="term" value="F:transferase activity"/>
    <property type="evidence" value="ECO:0007669"/>
    <property type="project" value="UniProtKB-KW"/>
</dbReference>
<dbReference type="PROSITE" id="PS00101">
    <property type="entry name" value="HEXAPEP_TRANSFERASES"/>
    <property type="match status" value="1"/>
</dbReference>
<proteinExistence type="predicted"/>
<dbReference type="AlphaFoldDB" id="A0A1F8BD40"/>
<keyword evidence="2" id="KW-0677">Repeat</keyword>
<dbReference type="PANTHER" id="PTHR43300:SF7">
    <property type="entry name" value="UDP-N-ACETYLBACILLOSAMINE N-ACETYLTRANSFERASE"/>
    <property type="match status" value="1"/>
</dbReference>
<evidence type="ECO:0000256" key="2">
    <source>
        <dbReference type="ARBA" id="ARBA00022737"/>
    </source>
</evidence>
<dbReference type="PANTHER" id="PTHR43300">
    <property type="entry name" value="ACETYLTRANSFERASE"/>
    <property type="match status" value="1"/>
</dbReference>
<evidence type="ECO:0000313" key="3">
    <source>
        <dbReference type="EMBL" id="OGM61977.1"/>
    </source>
</evidence>
<organism evidence="3 4">
    <name type="scientific">Candidatus Woesebacteria bacterium RIFCSPLOWO2_01_FULL_39_21</name>
    <dbReference type="NCBI Taxonomy" id="1802519"/>
    <lineage>
        <taxon>Bacteria</taxon>
        <taxon>Candidatus Woeseibacteriota</taxon>
    </lineage>
</organism>
<dbReference type="SUPFAM" id="SSF51161">
    <property type="entry name" value="Trimeric LpxA-like enzymes"/>
    <property type="match status" value="1"/>
</dbReference>
<dbReference type="InterPro" id="IPR050179">
    <property type="entry name" value="Trans_hexapeptide_repeat"/>
</dbReference>
<gene>
    <name evidence="3" type="ORF">A2961_02690</name>
</gene>
<comment type="caution">
    <text evidence="3">The sequence shown here is derived from an EMBL/GenBank/DDBJ whole genome shotgun (WGS) entry which is preliminary data.</text>
</comment>
<dbReference type="Gene3D" id="2.160.10.10">
    <property type="entry name" value="Hexapeptide repeat proteins"/>
    <property type="match status" value="1"/>
</dbReference>
<keyword evidence="1" id="KW-0808">Transferase</keyword>
<dbReference type="InterPro" id="IPR011004">
    <property type="entry name" value="Trimer_LpxA-like_sf"/>
</dbReference>